<proteinExistence type="predicted"/>
<dbReference type="PROSITE" id="PS51257">
    <property type="entry name" value="PROKAR_LIPOPROTEIN"/>
    <property type="match status" value="1"/>
</dbReference>
<dbReference type="OrthoDB" id="7841959at2"/>
<dbReference type="HOGENOM" id="CLU_1452796_0_0_5"/>
<gene>
    <name evidence="1" type="ORF">Lokhon_02353</name>
</gene>
<keyword evidence="2" id="KW-1185">Reference proteome</keyword>
<evidence type="ECO:0000313" key="2">
    <source>
        <dbReference type="Proteomes" id="UP000025047"/>
    </source>
</evidence>
<reference evidence="1 2" key="1">
    <citation type="submission" date="2013-03" db="EMBL/GenBank/DDBJ databases">
        <authorList>
            <person name="Fiebig A."/>
            <person name="Goeker M."/>
            <person name="Klenk H.-P.P."/>
        </authorList>
    </citation>
    <scope>NUCLEOTIDE SEQUENCE [LARGE SCALE GENOMIC DNA]</scope>
    <source>
        <strain evidence="1 2">DSM 17492</strain>
    </source>
</reference>
<dbReference type="STRING" id="1122180.Lokhon_02353"/>
<dbReference type="EMBL" id="APGJ01000007">
    <property type="protein sequence ID" value="EYD70712.1"/>
    <property type="molecule type" value="Genomic_DNA"/>
</dbReference>
<dbReference type="AlphaFoldDB" id="A0A017H886"/>
<accession>A0A017H886</accession>
<comment type="caution">
    <text evidence="1">The sequence shown here is derived from an EMBL/GenBank/DDBJ whole genome shotgun (WGS) entry which is preliminary data.</text>
</comment>
<organism evidence="1 2">
    <name type="scientific">Limimaricola hongkongensis DSM 17492</name>
    <dbReference type="NCBI Taxonomy" id="1122180"/>
    <lineage>
        <taxon>Bacteria</taxon>
        <taxon>Pseudomonadati</taxon>
        <taxon>Pseudomonadota</taxon>
        <taxon>Alphaproteobacteria</taxon>
        <taxon>Rhodobacterales</taxon>
        <taxon>Paracoccaceae</taxon>
        <taxon>Limimaricola</taxon>
    </lineage>
</organism>
<evidence type="ECO:0008006" key="3">
    <source>
        <dbReference type="Google" id="ProtNLM"/>
    </source>
</evidence>
<sequence length="186" mass="19602">MFNRRTLIAVGLAGLLAACGTPDPNPLSRAARGEMQLADIVVTAEGAGFESGAARDYTSRIAPDLDAALSREFADRLNRGGKWKMMVEVSRLNLAGGTSTALGRDQSRLSGAVRVIDPAGALRASYTIQVLAGEAAESRTGTLVGAVANSARGYYRELLTGFARDARLQILGGDLPGQRLVRRISN</sequence>
<dbReference type="eggNOG" id="ENOG50342ZU">
    <property type="taxonomic scope" value="Bacteria"/>
</dbReference>
<protein>
    <recommendedName>
        <fullName evidence="3">Lipoprotein</fullName>
    </recommendedName>
</protein>
<dbReference type="Proteomes" id="UP000025047">
    <property type="component" value="Unassembled WGS sequence"/>
</dbReference>
<dbReference type="RefSeq" id="WP_017929296.1">
    <property type="nucleotide sequence ID" value="NZ_KB823000.1"/>
</dbReference>
<evidence type="ECO:0000313" key="1">
    <source>
        <dbReference type="EMBL" id="EYD70712.1"/>
    </source>
</evidence>
<dbReference type="PATRIC" id="fig|1122180.6.peg.2331"/>
<name>A0A017H886_9RHOB</name>